<evidence type="ECO:0000313" key="3">
    <source>
        <dbReference type="EMBL" id="KAJ2932887.1"/>
    </source>
</evidence>
<feature type="domain" description="CTLH" evidence="2">
    <location>
        <begin position="23"/>
        <end position="106"/>
    </location>
</feature>
<dbReference type="Proteomes" id="UP001140091">
    <property type="component" value="Unassembled WGS sequence"/>
</dbReference>
<dbReference type="Pfam" id="PF10607">
    <property type="entry name" value="CTLH"/>
    <property type="match status" value="1"/>
</dbReference>
<dbReference type="InterPro" id="IPR024964">
    <property type="entry name" value="CTLH/CRA"/>
</dbReference>
<evidence type="ECO:0000259" key="2">
    <source>
        <dbReference type="PROSITE" id="PS50897"/>
    </source>
</evidence>
<dbReference type="SMART" id="SM00757">
    <property type="entry name" value="CRA"/>
    <property type="match status" value="1"/>
</dbReference>
<reference evidence="3" key="1">
    <citation type="submission" date="2022-06" db="EMBL/GenBank/DDBJ databases">
        <title>Genome Sequence of Candolleomyces eurysporus.</title>
        <authorList>
            <person name="Buettner E."/>
        </authorList>
    </citation>
    <scope>NUCLEOTIDE SEQUENCE</scope>
    <source>
        <strain evidence="3">VTCC 930004</strain>
    </source>
</reference>
<proteinExistence type="predicted"/>
<dbReference type="PROSITE" id="PS50897">
    <property type="entry name" value="CTLH"/>
    <property type="match status" value="1"/>
</dbReference>
<gene>
    <name evidence="3" type="ORF">H1R20_g4200</name>
</gene>
<keyword evidence="4" id="KW-1185">Reference proteome</keyword>
<dbReference type="InterPro" id="IPR050618">
    <property type="entry name" value="Ubq-SigPath_Reg"/>
</dbReference>
<name>A0A9W8MK49_9AGAR</name>
<dbReference type="PANTHER" id="PTHR12864">
    <property type="entry name" value="RAN BINDING PROTEIN 9-RELATED"/>
    <property type="match status" value="1"/>
</dbReference>
<accession>A0A9W8MK49</accession>
<feature type="compositionally biased region" description="Polar residues" evidence="1">
    <location>
        <begin position="118"/>
        <end position="132"/>
    </location>
</feature>
<dbReference type="InterPro" id="IPR013144">
    <property type="entry name" value="CRA_dom"/>
</dbReference>
<dbReference type="OrthoDB" id="8048523at2759"/>
<feature type="region of interest" description="Disordered" evidence="1">
    <location>
        <begin position="105"/>
        <end position="138"/>
    </location>
</feature>
<organism evidence="3 4">
    <name type="scientific">Candolleomyces eurysporus</name>
    <dbReference type="NCBI Taxonomy" id="2828524"/>
    <lineage>
        <taxon>Eukaryota</taxon>
        <taxon>Fungi</taxon>
        <taxon>Dikarya</taxon>
        <taxon>Basidiomycota</taxon>
        <taxon>Agaricomycotina</taxon>
        <taxon>Agaricomycetes</taxon>
        <taxon>Agaricomycetidae</taxon>
        <taxon>Agaricales</taxon>
        <taxon>Agaricineae</taxon>
        <taxon>Psathyrellaceae</taxon>
        <taxon>Candolleomyces</taxon>
    </lineage>
</organism>
<dbReference type="InterPro" id="IPR006595">
    <property type="entry name" value="CTLH_C"/>
</dbReference>
<dbReference type="SMART" id="SM00668">
    <property type="entry name" value="CTLH"/>
    <property type="match status" value="1"/>
</dbReference>
<sequence length="297" mass="32796">MAGTEPSRWPSSAAEAPEVLLQNVKRRSEIRELILAGEVDNAIDLLNKYFPSVLAESPSPSERPSSSNPEGSFTYVSATSVEAAHLLLNLRILAFIEACRTRPLEVPHPTKPPPEVVRSNTASQSDISTAMDTSEHSTLPLRELPAVEPGVRDIDPEVLDSLIYKGRKLYALVKALPNPKDREVYKQELKNVGGILAYKDPEESSVAKYLAYQRREAVADQINRAVLHRTGLSPTSSIELLTRYTTVLWDTAQEHRVSIRPGAVIPPVSSASAEGTRTDEHDEVPLFDLRQFLDSKP</sequence>
<evidence type="ECO:0000256" key="1">
    <source>
        <dbReference type="SAM" id="MobiDB-lite"/>
    </source>
</evidence>
<protein>
    <recommendedName>
        <fullName evidence="2">CTLH domain-containing protein</fullName>
    </recommendedName>
</protein>
<feature type="non-terminal residue" evidence="3">
    <location>
        <position position="1"/>
    </location>
</feature>
<dbReference type="EMBL" id="JANBPK010000756">
    <property type="protein sequence ID" value="KAJ2932887.1"/>
    <property type="molecule type" value="Genomic_DNA"/>
</dbReference>
<evidence type="ECO:0000313" key="4">
    <source>
        <dbReference type="Proteomes" id="UP001140091"/>
    </source>
</evidence>
<comment type="caution">
    <text evidence="3">The sequence shown here is derived from an EMBL/GenBank/DDBJ whole genome shotgun (WGS) entry which is preliminary data.</text>
</comment>
<dbReference type="AlphaFoldDB" id="A0A9W8MK49"/>